<dbReference type="InterPro" id="IPR046373">
    <property type="entry name" value="Acyl-CoA_Oxase/DH_mid-dom_sf"/>
</dbReference>
<evidence type="ECO:0000256" key="2">
    <source>
        <dbReference type="ARBA" id="ARBA00009347"/>
    </source>
</evidence>
<keyword evidence="4 5" id="KW-0274">FAD</keyword>
<proteinExistence type="inferred from homology"/>
<dbReference type="EMBL" id="BMSZ01000003">
    <property type="protein sequence ID" value="GGS40454.1"/>
    <property type="molecule type" value="Genomic_DNA"/>
</dbReference>
<dbReference type="InterPro" id="IPR009100">
    <property type="entry name" value="AcylCoA_DH/oxidase_NM_dom_sf"/>
</dbReference>
<evidence type="ECO:0000313" key="10">
    <source>
        <dbReference type="Proteomes" id="UP000659767"/>
    </source>
</evidence>
<organism evidence="9 10">
    <name type="scientific">Streptomyces badius</name>
    <dbReference type="NCBI Taxonomy" id="1941"/>
    <lineage>
        <taxon>Bacteria</taxon>
        <taxon>Bacillati</taxon>
        <taxon>Actinomycetota</taxon>
        <taxon>Actinomycetes</taxon>
        <taxon>Kitasatosporales</taxon>
        <taxon>Streptomycetaceae</taxon>
        <taxon>Streptomyces</taxon>
    </lineage>
</organism>
<accession>A0ABQ2SU29</accession>
<dbReference type="Gene3D" id="1.10.540.10">
    <property type="entry name" value="Acyl-CoA dehydrogenase/oxidase, N-terminal domain"/>
    <property type="match status" value="1"/>
</dbReference>
<dbReference type="RefSeq" id="WP_069738898.1">
    <property type="nucleotide sequence ID" value="NZ_BMSZ01000003.1"/>
</dbReference>
<comment type="caution">
    <text evidence="9">The sequence shown here is derived from an EMBL/GenBank/DDBJ whole genome shotgun (WGS) entry which is preliminary data.</text>
</comment>
<dbReference type="Proteomes" id="UP000659767">
    <property type="component" value="Unassembled WGS sequence"/>
</dbReference>
<evidence type="ECO:0000313" key="9">
    <source>
        <dbReference type="EMBL" id="GGS40454.1"/>
    </source>
</evidence>
<dbReference type="InterPro" id="IPR036250">
    <property type="entry name" value="AcylCo_DH-like_C"/>
</dbReference>
<dbReference type="SUPFAM" id="SSF47203">
    <property type="entry name" value="Acyl-CoA dehydrogenase C-terminal domain-like"/>
    <property type="match status" value="1"/>
</dbReference>
<gene>
    <name evidence="9" type="ORF">GCM10010253_12710</name>
</gene>
<evidence type="ECO:0000256" key="6">
    <source>
        <dbReference type="SAM" id="MobiDB-lite"/>
    </source>
</evidence>
<evidence type="ECO:0000256" key="4">
    <source>
        <dbReference type="ARBA" id="ARBA00022827"/>
    </source>
</evidence>
<dbReference type="CDD" id="cd00567">
    <property type="entry name" value="ACAD"/>
    <property type="match status" value="1"/>
</dbReference>
<feature type="domain" description="Acyl-CoA oxidase/dehydrogenase middle" evidence="8">
    <location>
        <begin position="129"/>
        <end position="225"/>
    </location>
</feature>
<keyword evidence="5" id="KW-0560">Oxidoreductase</keyword>
<dbReference type="InterPro" id="IPR037069">
    <property type="entry name" value="AcylCoA_DH/ox_N_sf"/>
</dbReference>
<keyword evidence="3 5" id="KW-0285">Flavoprotein</keyword>
<dbReference type="InterPro" id="IPR006091">
    <property type="entry name" value="Acyl-CoA_Oxase/DH_mid-dom"/>
</dbReference>
<dbReference type="SUPFAM" id="SSF56645">
    <property type="entry name" value="Acyl-CoA dehydrogenase NM domain-like"/>
    <property type="match status" value="1"/>
</dbReference>
<evidence type="ECO:0000259" key="7">
    <source>
        <dbReference type="Pfam" id="PF00441"/>
    </source>
</evidence>
<reference evidence="10" key="1">
    <citation type="journal article" date="2019" name="Int. J. Syst. Evol. Microbiol.">
        <title>The Global Catalogue of Microorganisms (GCM) 10K type strain sequencing project: providing services to taxonomists for standard genome sequencing and annotation.</title>
        <authorList>
            <consortium name="The Broad Institute Genomics Platform"/>
            <consortium name="The Broad Institute Genome Sequencing Center for Infectious Disease"/>
            <person name="Wu L."/>
            <person name="Ma J."/>
        </authorList>
    </citation>
    <scope>NUCLEOTIDE SEQUENCE [LARGE SCALE GENOMIC DNA]</scope>
    <source>
        <strain evidence="10">JCM 4350</strain>
    </source>
</reference>
<evidence type="ECO:0000259" key="8">
    <source>
        <dbReference type="Pfam" id="PF02770"/>
    </source>
</evidence>
<feature type="domain" description="Acyl-CoA dehydrogenase/oxidase C-terminal" evidence="7">
    <location>
        <begin position="237"/>
        <end position="369"/>
    </location>
</feature>
<evidence type="ECO:0000256" key="5">
    <source>
        <dbReference type="RuleBase" id="RU362125"/>
    </source>
</evidence>
<feature type="compositionally biased region" description="Basic and acidic residues" evidence="6">
    <location>
        <begin position="7"/>
        <end position="21"/>
    </location>
</feature>
<protein>
    <submittedName>
        <fullName evidence="9">Acyl-CoA dehydrogenase</fullName>
    </submittedName>
</protein>
<dbReference type="PANTHER" id="PTHR43884:SF19">
    <property type="entry name" value="ACYL-COA DEHYDROGENASE FADE4-RELATED"/>
    <property type="match status" value="1"/>
</dbReference>
<comment type="similarity">
    <text evidence="2 5">Belongs to the acyl-CoA dehydrogenase family.</text>
</comment>
<sequence>MTTRRGPAPDRATELEGRFGDPYEPGNPLGFTAVLEADERAEMFADGESALDDYGLNAEFVPPSHGGRLDRMDDLIEVMRSVYRRDPALGLGYGAASFIASTNVWSSASPEQAAEVARLLLSGRKVACAYHELAHGNDMANTECAAMPGPDGLLLNGRKEVVTNIRRADALVMFARTDSRRGSRSHSQVYVDKSALAAGGFRDLPRFPSTGMRGVQLGGIEFTDCPLDAGNLLGTPGHGLETAMKSFQLTRTALPAMMTAALDTGLRTTLGHTTTRRLYGGPVSDIPYVRTALAESFADLLLCEAFSLVGARALHLLPGQTSVYASAVKYGISGPLMDAMHRLSVVLGAQSYLRDGPNAIFQKMHRDVQPVGFGHAARAACQISVLPQLPLLARRSWSSPAATDPHLFRLDAQLPELDLGRLSVNASGGDALGAALLALPDELSDEPEGQRLRSEAQHFGQELRRLAEECRSLPPRELTFLAEPASYEAVDAYVSALMAGSCLQIWRHNPGDPFLGRPAWVRAALHRLHARAGTGPRELPDDLVQDLYGELLDRHTHDRSFGITNRPFSGR</sequence>
<keyword evidence="10" id="KW-1185">Reference proteome</keyword>
<dbReference type="Pfam" id="PF02770">
    <property type="entry name" value="Acyl-CoA_dh_M"/>
    <property type="match status" value="1"/>
</dbReference>
<evidence type="ECO:0000256" key="3">
    <source>
        <dbReference type="ARBA" id="ARBA00022630"/>
    </source>
</evidence>
<dbReference type="Gene3D" id="1.20.140.10">
    <property type="entry name" value="Butyryl-CoA Dehydrogenase, subunit A, domain 3"/>
    <property type="match status" value="1"/>
</dbReference>
<evidence type="ECO:0000256" key="1">
    <source>
        <dbReference type="ARBA" id="ARBA00001974"/>
    </source>
</evidence>
<name>A0ABQ2SU29_STRBA</name>
<dbReference type="PANTHER" id="PTHR43884">
    <property type="entry name" value="ACYL-COA DEHYDROGENASE"/>
    <property type="match status" value="1"/>
</dbReference>
<comment type="cofactor">
    <cofactor evidence="1 5">
        <name>FAD</name>
        <dbReference type="ChEBI" id="CHEBI:57692"/>
    </cofactor>
</comment>
<dbReference type="Gene3D" id="2.40.110.10">
    <property type="entry name" value="Butyryl-CoA Dehydrogenase, subunit A, domain 2"/>
    <property type="match status" value="1"/>
</dbReference>
<dbReference type="InterPro" id="IPR009075">
    <property type="entry name" value="AcylCo_DH/oxidase_C"/>
</dbReference>
<dbReference type="Pfam" id="PF00441">
    <property type="entry name" value="Acyl-CoA_dh_1"/>
    <property type="match status" value="1"/>
</dbReference>
<feature type="region of interest" description="Disordered" evidence="6">
    <location>
        <begin position="1"/>
        <end position="23"/>
    </location>
</feature>